<dbReference type="SUPFAM" id="SSF53474">
    <property type="entry name" value="alpha/beta-Hydrolases"/>
    <property type="match status" value="1"/>
</dbReference>
<proteinExistence type="inferred from homology"/>
<dbReference type="OrthoDB" id="2418081at2759"/>
<comment type="function">
    <text evidence="12">Hydrolyzes fatty acids from S-acylated cysteine residues in proteins with a strong preference for palmitoylated G-alpha proteins over other acyl substrates. Mediates the deacylation of G-alpha proteins such as GPA1 in vivo, but has weak or no activity toward palmitoylated Ras proteins. Has weak lysophospholipase activity in vitro; however such activity may not exist in vivo.</text>
</comment>
<evidence type="ECO:0000256" key="13">
    <source>
        <dbReference type="ARBA" id="ARBA00031195"/>
    </source>
</evidence>
<evidence type="ECO:0000313" key="17">
    <source>
        <dbReference type="Proteomes" id="UP000242525"/>
    </source>
</evidence>
<evidence type="ECO:0000313" key="16">
    <source>
        <dbReference type="EMBL" id="CDO52148.1"/>
    </source>
</evidence>
<evidence type="ECO:0000256" key="4">
    <source>
        <dbReference type="ARBA" id="ARBA00012423"/>
    </source>
</evidence>
<dbReference type="STRING" id="1173061.A0A0J9X5X1"/>
<dbReference type="Proteomes" id="UP000242525">
    <property type="component" value="Unassembled WGS sequence"/>
</dbReference>
<dbReference type="GO" id="GO:0006631">
    <property type="term" value="P:fatty acid metabolic process"/>
    <property type="evidence" value="ECO:0007669"/>
    <property type="project" value="UniProtKB-KW"/>
</dbReference>
<evidence type="ECO:0000256" key="1">
    <source>
        <dbReference type="ARBA" id="ARBA00004123"/>
    </source>
</evidence>
<dbReference type="EC" id="3.1.2.22" evidence="4"/>
<dbReference type="GO" id="GO:0005634">
    <property type="term" value="C:nucleus"/>
    <property type="evidence" value="ECO:0007669"/>
    <property type="project" value="UniProtKB-SubCell"/>
</dbReference>
<evidence type="ECO:0000256" key="14">
    <source>
        <dbReference type="ARBA" id="ARBA00047337"/>
    </source>
</evidence>
<evidence type="ECO:0000256" key="10">
    <source>
        <dbReference type="ARBA" id="ARBA00023098"/>
    </source>
</evidence>
<evidence type="ECO:0000256" key="9">
    <source>
        <dbReference type="ARBA" id="ARBA00022832"/>
    </source>
</evidence>
<dbReference type="GO" id="GO:0005737">
    <property type="term" value="C:cytoplasm"/>
    <property type="evidence" value="ECO:0007669"/>
    <property type="project" value="UniProtKB-SubCell"/>
</dbReference>
<dbReference type="Gene3D" id="3.40.50.1820">
    <property type="entry name" value="alpha/beta hydrolase"/>
    <property type="match status" value="1"/>
</dbReference>
<dbReference type="InterPro" id="IPR003140">
    <property type="entry name" value="PLipase/COase/thioEstase"/>
</dbReference>
<keyword evidence="17" id="KW-1185">Reference proteome</keyword>
<evidence type="ECO:0000259" key="15">
    <source>
        <dbReference type="Pfam" id="PF02230"/>
    </source>
</evidence>
<evidence type="ECO:0000256" key="2">
    <source>
        <dbReference type="ARBA" id="ARBA00004496"/>
    </source>
</evidence>
<dbReference type="InterPro" id="IPR050565">
    <property type="entry name" value="LYPA1-2/EST-like"/>
</dbReference>
<keyword evidence="7" id="KW-0963">Cytoplasm</keyword>
<evidence type="ECO:0000256" key="7">
    <source>
        <dbReference type="ARBA" id="ARBA00022490"/>
    </source>
</evidence>
<dbReference type="PANTHER" id="PTHR10655">
    <property type="entry name" value="LYSOPHOSPHOLIPASE-RELATED"/>
    <property type="match status" value="1"/>
</dbReference>
<dbReference type="PANTHER" id="PTHR10655:SF17">
    <property type="entry name" value="LYSOPHOSPHOLIPASE-LIKE PROTEIN 1"/>
    <property type="match status" value="1"/>
</dbReference>
<dbReference type="AlphaFoldDB" id="A0A0J9X5X1"/>
<evidence type="ECO:0000256" key="12">
    <source>
        <dbReference type="ARBA" id="ARBA00029392"/>
    </source>
</evidence>
<keyword evidence="10" id="KW-0443">Lipid metabolism</keyword>
<evidence type="ECO:0000256" key="8">
    <source>
        <dbReference type="ARBA" id="ARBA00022801"/>
    </source>
</evidence>
<dbReference type="GO" id="GO:0052689">
    <property type="term" value="F:carboxylic ester hydrolase activity"/>
    <property type="evidence" value="ECO:0007669"/>
    <property type="project" value="UniProtKB-KW"/>
</dbReference>
<comment type="caution">
    <text evidence="16">The sequence shown here is derived from an EMBL/GenBank/DDBJ whole genome shotgun (WGS) entry which is preliminary data.</text>
</comment>
<keyword evidence="11" id="KW-0539">Nucleus</keyword>
<dbReference type="InterPro" id="IPR029058">
    <property type="entry name" value="AB_hydrolase_fold"/>
</dbReference>
<dbReference type="FunFam" id="3.40.50.1820:FF:000276">
    <property type="entry name" value="Acyl-protein thioesterase 1"/>
    <property type="match status" value="1"/>
</dbReference>
<gene>
    <name evidence="16" type="ORF">BN980_GECA02s06511g</name>
</gene>
<reference evidence="16" key="1">
    <citation type="submission" date="2014-03" db="EMBL/GenBank/DDBJ databases">
        <authorList>
            <person name="Casaregola S."/>
        </authorList>
    </citation>
    <scope>NUCLEOTIDE SEQUENCE [LARGE SCALE GENOMIC DNA]</scope>
    <source>
        <strain evidence="16">CLIB 918</strain>
    </source>
</reference>
<comment type="catalytic activity">
    <reaction evidence="14">
        <text>S-hexadecanoyl-L-cysteinyl-[protein] + H2O = L-cysteinyl-[protein] + hexadecanoate + H(+)</text>
        <dbReference type="Rhea" id="RHEA:19233"/>
        <dbReference type="Rhea" id="RHEA-COMP:10131"/>
        <dbReference type="Rhea" id="RHEA-COMP:11032"/>
        <dbReference type="ChEBI" id="CHEBI:7896"/>
        <dbReference type="ChEBI" id="CHEBI:15377"/>
        <dbReference type="ChEBI" id="CHEBI:15378"/>
        <dbReference type="ChEBI" id="CHEBI:29950"/>
        <dbReference type="ChEBI" id="CHEBI:74151"/>
        <dbReference type="EC" id="3.1.2.22"/>
    </reaction>
</comment>
<comment type="subcellular location">
    <subcellularLocation>
        <location evidence="2">Cytoplasm</location>
    </subcellularLocation>
    <subcellularLocation>
        <location evidence="1">Nucleus</location>
    </subcellularLocation>
</comment>
<name>A0A0J9X5X1_GEOCN</name>
<protein>
    <recommendedName>
        <fullName evidence="5">Acyl-protein thioesterase 1</fullName>
        <ecNumber evidence="4">3.1.2.22</ecNumber>
    </recommendedName>
    <alternativeName>
        <fullName evidence="13">Palmitoyl-protein hydrolase</fullName>
    </alternativeName>
</protein>
<evidence type="ECO:0000256" key="3">
    <source>
        <dbReference type="ARBA" id="ARBA00006499"/>
    </source>
</evidence>
<organism evidence="16 17">
    <name type="scientific">Geotrichum candidum</name>
    <name type="common">Oospora lactis</name>
    <name type="synonym">Dipodascus geotrichum</name>
    <dbReference type="NCBI Taxonomy" id="1173061"/>
    <lineage>
        <taxon>Eukaryota</taxon>
        <taxon>Fungi</taxon>
        <taxon>Dikarya</taxon>
        <taxon>Ascomycota</taxon>
        <taxon>Saccharomycotina</taxon>
        <taxon>Dipodascomycetes</taxon>
        <taxon>Dipodascales</taxon>
        <taxon>Dipodascaceae</taxon>
        <taxon>Geotrichum</taxon>
    </lineage>
</organism>
<evidence type="ECO:0000256" key="6">
    <source>
        <dbReference type="ARBA" id="ARBA00022487"/>
    </source>
</evidence>
<comment type="similarity">
    <text evidence="3">Belongs to the AB hydrolase superfamily. AB hydrolase 2 family.</text>
</comment>
<keyword evidence="8" id="KW-0378">Hydrolase</keyword>
<evidence type="ECO:0000256" key="11">
    <source>
        <dbReference type="ARBA" id="ARBA00023242"/>
    </source>
</evidence>
<sequence length="236" mass="25932">MSYPAVRVPAKKVHTASIIFLHGLGDSGHGWSFLSDEAARSNKLQHVKFIFPHAPQQPVTLNMGMKMPSWYDIKELSNIQAKQDEPGVLKSIERLKQIIAEEVQAGIPTDRIIIGGFSQGCAVSLATSTVFDKPLAGVIGLSGYLPIRDTIVSYAVDNKLDVINKKTPYFLGHGTADPVVQFQYGKLSRDVLINQLGRENVSWNEYPGMEHSACPEELDALLKFAEKALPEKTTTA</sequence>
<dbReference type="EMBL" id="CCBN010000002">
    <property type="protein sequence ID" value="CDO52148.1"/>
    <property type="molecule type" value="Genomic_DNA"/>
</dbReference>
<keyword evidence="9" id="KW-0276">Fatty acid metabolism</keyword>
<dbReference type="Pfam" id="PF02230">
    <property type="entry name" value="Abhydrolase_2"/>
    <property type="match status" value="1"/>
</dbReference>
<accession>A0A0J9X5X1</accession>
<dbReference type="GO" id="GO:0008474">
    <property type="term" value="F:palmitoyl-(protein) hydrolase activity"/>
    <property type="evidence" value="ECO:0007669"/>
    <property type="project" value="UniProtKB-EC"/>
</dbReference>
<feature type="domain" description="Phospholipase/carboxylesterase/thioesterase" evidence="15">
    <location>
        <begin position="5"/>
        <end position="227"/>
    </location>
</feature>
<evidence type="ECO:0000256" key="5">
    <source>
        <dbReference type="ARBA" id="ARBA00014923"/>
    </source>
</evidence>
<keyword evidence="6" id="KW-0719">Serine esterase</keyword>